<dbReference type="RefSeq" id="XP_029221417.1">
    <property type="nucleotide sequence ID" value="XM_029362452.1"/>
</dbReference>
<dbReference type="EMBL" id="NWUJ01000002">
    <property type="protein sequence ID" value="PFH37408.1"/>
    <property type="molecule type" value="Genomic_DNA"/>
</dbReference>
<gene>
    <name evidence="4" type="ORF">BESB_038660</name>
</gene>
<dbReference type="KEGG" id="bbes:BESB_038660"/>
<dbReference type="InterPro" id="IPR000529">
    <property type="entry name" value="Ribosomal_bS6"/>
</dbReference>
<dbReference type="GO" id="GO:0070181">
    <property type="term" value="F:small ribosomal subunit rRNA binding"/>
    <property type="evidence" value="ECO:0007669"/>
    <property type="project" value="TreeGrafter"/>
</dbReference>
<sequence length="806" mass="86140">METARRTIRTEGGTGKRGKNADELMLSSVPAEVSRRNPAASAVRSGLLPSSSGASSFGHVPLPLIPTSTCERSSLRVARHPSFVSPSPPRAPVASWCSALCASNFFSPGAAPSICCMPRLQLRGADRGAPLSARSCGCPRRHRGACRPSFFPTEAQSHGLHGETLLEFPSSLDLRSPGPSSALCESHSQRSDSSALAAPRASSSCLCRAIAARSREPNCMRCTTQNGHPPRRGCLPPRAFSAWCLASLCGCFLSFLLAACCLLSHAAFFVLRCRLRPAARRVNSGRAAPPEKSFEGSTQRRGAKAPANAAGRSRRSRCVSSLLLAFSALSASAVAPASARLAAGAPRAAALSLLWSPPAFLRAGCDAQFAPAPPPREVRVVRHAATPRPACLLARAPAGPLPSFESPTGAVPSPSPSSGATPVSASLSARRLPAQGRPCAHPRFSGHFQAPGHRLAAFLSSPAAVWRSGSESTSLLLFVLSPIALLQRAARTHPAFSTTGSRGRQAARPVSAAAAALLAAAAPPMPIAGTCESAVDFRGGKRTSSLWFAFTRLHAAGCQAGGREGRDEARDACSSAYRLEASASRKSSLGAATSVASQARVGATAAKPVHAATHMPEEESEAELDLPRRLLIPKYKLDREAHLRVYQPSVVQGKPLVSVFLVDGNNEALTLRFSGHGLAETRPYRVVSLFRPEMPVPSVKEAIRPYVEQLQKWRCRNLRVTYRGYRRLAYLVKRKDSAHVVEMTFDLIPSAVHYLHVKLNLDDNIIRFMLLKNPPLPRSIVKRRHMIPPEEFEELVRYSGLPETRS</sequence>
<feature type="region of interest" description="Disordered" evidence="2">
    <location>
        <begin position="403"/>
        <end position="426"/>
    </location>
</feature>
<dbReference type="GO" id="GO:0005840">
    <property type="term" value="C:ribosome"/>
    <property type="evidence" value="ECO:0007669"/>
    <property type="project" value="InterPro"/>
</dbReference>
<dbReference type="HAMAP" id="MF_00360">
    <property type="entry name" value="Ribosomal_bS6"/>
    <property type="match status" value="1"/>
</dbReference>
<dbReference type="InterPro" id="IPR020814">
    <property type="entry name" value="Ribosomal_S6_plastid/chlpt"/>
</dbReference>
<dbReference type="Gene3D" id="3.30.70.60">
    <property type="match status" value="1"/>
</dbReference>
<dbReference type="Pfam" id="PF01250">
    <property type="entry name" value="Ribosomal_S6"/>
    <property type="match status" value="1"/>
</dbReference>
<evidence type="ECO:0000313" key="5">
    <source>
        <dbReference type="Proteomes" id="UP000224006"/>
    </source>
</evidence>
<dbReference type="AlphaFoldDB" id="A0A2A9MFX6"/>
<evidence type="ECO:0000256" key="1">
    <source>
        <dbReference type="ARBA" id="ARBA00009512"/>
    </source>
</evidence>
<organism evidence="4 5">
    <name type="scientific">Besnoitia besnoiti</name>
    <name type="common">Apicomplexan protozoan</name>
    <dbReference type="NCBI Taxonomy" id="94643"/>
    <lineage>
        <taxon>Eukaryota</taxon>
        <taxon>Sar</taxon>
        <taxon>Alveolata</taxon>
        <taxon>Apicomplexa</taxon>
        <taxon>Conoidasida</taxon>
        <taxon>Coccidia</taxon>
        <taxon>Eucoccidiorida</taxon>
        <taxon>Eimeriorina</taxon>
        <taxon>Sarcocystidae</taxon>
        <taxon>Besnoitia</taxon>
    </lineage>
</organism>
<dbReference type="GeneID" id="40308847"/>
<comment type="caution">
    <text evidence="4">The sequence shown here is derived from an EMBL/GenBank/DDBJ whole genome shotgun (WGS) entry which is preliminary data.</text>
</comment>
<dbReference type="PANTHER" id="PTHR21011:SF1">
    <property type="entry name" value="SMALL RIBOSOMAL SUBUNIT PROTEIN BS6M"/>
    <property type="match status" value="1"/>
</dbReference>
<evidence type="ECO:0008006" key="6">
    <source>
        <dbReference type="Google" id="ProtNLM"/>
    </source>
</evidence>
<evidence type="ECO:0000256" key="3">
    <source>
        <dbReference type="SAM" id="Phobius"/>
    </source>
</evidence>
<keyword evidence="3" id="KW-0812">Transmembrane</keyword>
<dbReference type="InterPro" id="IPR014717">
    <property type="entry name" value="Transl_elong_EF1B/ribsomal_bS6"/>
</dbReference>
<proteinExistence type="inferred from homology"/>
<comment type="similarity">
    <text evidence="1">Belongs to the bacterial ribosomal protein bS6 family.</text>
</comment>
<dbReference type="InterPro" id="IPR035980">
    <property type="entry name" value="Ribosomal_bS6_sf"/>
</dbReference>
<dbReference type="Proteomes" id="UP000224006">
    <property type="component" value="Chromosome II"/>
</dbReference>
<feature type="region of interest" description="Disordered" evidence="2">
    <location>
        <begin position="284"/>
        <end position="312"/>
    </location>
</feature>
<dbReference type="GO" id="GO:0005737">
    <property type="term" value="C:cytoplasm"/>
    <property type="evidence" value="ECO:0007669"/>
    <property type="project" value="UniProtKB-ARBA"/>
</dbReference>
<dbReference type="GO" id="GO:0003735">
    <property type="term" value="F:structural constituent of ribosome"/>
    <property type="evidence" value="ECO:0007669"/>
    <property type="project" value="InterPro"/>
</dbReference>
<dbReference type="GO" id="GO:0006412">
    <property type="term" value="P:translation"/>
    <property type="evidence" value="ECO:0007669"/>
    <property type="project" value="InterPro"/>
</dbReference>
<accession>A0A2A9MFX6</accession>
<dbReference type="PANTHER" id="PTHR21011">
    <property type="entry name" value="MITOCHONDRIAL 28S RIBOSOMAL PROTEIN S6"/>
    <property type="match status" value="1"/>
</dbReference>
<reference evidence="4 5" key="1">
    <citation type="submission" date="2017-09" db="EMBL/GenBank/DDBJ databases">
        <title>Genome sequencing of Besnoitia besnoiti strain Bb-Ger1.</title>
        <authorList>
            <person name="Schares G."/>
            <person name="Venepally P."/>
            <person name="Lorenzi H.A."/>
        </authorList>
    </citation>
    <scope>NUCLEOTIDE SEQUENCE [LARGE SCALE GENOMIC DNA]</scope>
    <source>
        <strain evidence="4 5">Bb-Ger1</strain>
    </source>
</reference>
<protein>
    <recommendedName>
        <fullName evidence="6">Ribosomal protein RPS6</fullName>
    </recommendedName>
</protein>
<keyword evidence="5" id="KW-1185">Reference proteome</keyword>
<dbReference type="VEuPathDB" id="ToxoDB:BESB_038660"/>
<keyword evidence="3" id="KW-0472">Membrane</keyword>
<dbReference type="OrthoDB" id="669828at2759"/>
<keyword evidence="3" id="KW-1133">Transmembrane helix</keyword>
<evidence type="ECO:0000313" key="4">
    <source>
        <dbReference type="EMBL" id="PFH37408.1"/>
    </source>
</evidence>
<evidence type="ECO:0000256" key="2">
    <source>
        <dbReference type="SAM" id="MobiDB-lite"/>
    </source>
</evidence>
<feature type="transmembrane region" description="Helical" evidence="3">
    <location>
        <begin position="240"/>
        <end position="271"/>
    </location>
</feature>
<name>A0A2A9MFX6_BESBE</name>
<dbReference type="SUPFAM" id="SSF54995">
    <property type="entry name" value="Ribosomal protein S6"/>
    <property type="match status" value="1"/>
</dbReference>
<feature type="region of interest" description="Disordered" evidence="2">
    <location>
        <begin position="1"/>
        <end position="23"/>
    </location>
</feature>